<feature type="transmembrane region" description="Helical" evidence="1">
    <location>
        <begin position="6"/>
        <end position="24"/>
    </location>
</feature>
<dbReference type="RefSeq" id="WP_207179221.1">
    <property type="nucleotide sequence ID" value="NZ_AP024480.1"/>
</dbReference>
<keyword evidence="3" id="KW-1185">Reference proteome</keyword>
<reference evidence="2 3" key="1">
    <citation type="submission" date="2021-02" db="EMBL/GenBank/DDBJ databases">
        <title>Nitrogen-fixing ability and nitrogen fixation related genes of thermophilic fermentative bacteria in the genus Caldicellulosiruptor.</title>
        <authorList>
            <person name="Chen Y."/>
            <person name="Nishihara A."/>
            <person name="Haruta S."/>
        </authorList>
    </citation>
    <scope>NUCLEOTIDE SEQUENCE [LARGE SCALE GENOMIC DNA]</scope>
    <source>
        <strain evidence="2 3">YA01</strain>
    </source>
</reference>
<proteinExistence type="predicted"/>
<keyword evidence="1" id="KW-1133">Transmembrane helix</keyword>
<evidence type="ECO:0000256" key="1">
    <source>
        <dbReference type="SAM" id="Phobius"/>
    </source>
</evidence>
<protein>
    <submittedName>
        <fullName evidence="2">Uncharacterized protein</fullName>
    </submittedName>
</protein>
<dbReference type="EMBL" id="AP024480">
    <property type="protein sequence ID" value="BCS82013.1"/>
    <property type="molecule type" value="Genomic_DNA"/>
</dbReference>
<gene>
    <name evidence="2" type="ORF">CaldiYA01_19730</name>
</gene>
<accession>A0ABM7NPL5</accession>
<keyword evidence="1" id="KW-0472">Membrane</keyword>
<organism evidence="2 3">
    <name type="scientific">Caldicellulosiruptor diazotrophicus</name>
    <dbReference type="NCBI Taxonomy" id="2806205"/>
    <lineage>
        <taxon>Bacteria</taxon>
        <taxon>Bacillati</taxon>
        <taxon>Bacillota</taxon>
        <taxon>Bacillota incertae sedis</taxon>
        <taxon>Caldicellulosiruptorales</taxon>
        <taxon>Caldicellulosiruptoraceae</taxon>
        <taxon>Caldicellulosiruptor</taxon>
    </lineage>
</organism>
<dbReference type="Proteomes" id="UP000663623">
    <property type="component" value="Chromosome"/>
</dbReference>
<name>A0ABM7NPL5_9FIRM</name>
<sequence>MKRKIIYIHMIFLIIIVLILSILYRNYSIKRTSFEKASENLKVKLCSEIQSAVQLTDYMISNFDKDSFSEGNVLLLKYKSKVIYESIRFILLSVDLDMDDDYFVRLHSIESTFETLFLFLNEVYKYIKDGGTHFNLPNSNKMIIKTKKDIYNELLLYHDLFSKLDINNKGNYKGIELFNRIIEKWDTKKAELIAYPYERIK</sequence>
<evidence type="ECO:0000313" key="3">
    <source>
        <dbReference type="Proteomes" id="UP000663623"/>
    </source>
</evidence>
<keyword evidence="1" id="KW-0812">Transmembrane</keyword>
<evidence type="ECO:0000313" key="2">
    <source>
        <dbReference type="EMBL" id="BCS82013.1"/>
    </source>
</evidence>